<feature type="transmembrane region" description="Helical" evidence="1">
    <location>
        <begin position="671"/>
        <end position="693"/>
    </location>
</feature>
<evidence type="ECO:0000259" key="2">
    <source>
        <dbReference type="PROSITE" id="PS50234"/>
    </source>
</evidence>
<evidence type="ECO:0000259" key="3">
    <source>
        <dbReference type="PROSITE" id="PS51934"/>
    </source>
</evidence>
<protein>
    <submittedName>
        <fullName evidence="4">Collagen alpha-1(XIV) chain-like protein</fullName>
    </submittedName>
</protein>
<dbReference type="InterPro" id="IPR050525">
    <property type="entry name" value="ECM_Assembly_Org"/>
</dbReference>
<dbReference type="STRING" id="84645.A0A498LHN0"/>
<keyword evidence="1" id="KW-0812">Transmembrane</keyword>
<dbReference type="Pfam" id="PF04970">
    <property type="entry name" value="LRAT"/>
    <property type="match status" value="1"/>
</dbReference>
<reference evidence="4 5" key="1">
    <citation type="submission" date="2018-03" db="EMBL/GenBank/DDBJ databases">
        <title>Draft genome sequence of Rohu Carp (Labeo rohita).</title>
        <authorList>
            <person name="Das P."/>
            <person name="Kushwaha B."/>
            <person name="Joshi C.G."/>
            <person name="Kumar D."/>
            <person name="Nagpure N.S."/>
            <person name="Sahoo L."/>
            <person name="Das S.P."/>
            <person name="Bit A."/>
            <person name="Patnaik S."/>
            <person name="Meher P.K."/>
            <person name="Jayasankar P."/>
            <person name="Koringa P.G."/>
            <person name="Patel N.V."/>
            <person name="Hinsu A.T."/>
            <person name="Kumar R."/>
            <person name="Pandey M."/>
            <person name="Agarwal S."/>
            <person name="Srivastava S."/>
            <person name="Singh M."/>
            <person name="Iquebal M.A."/>
            <person name="Jaiswal S."/>
            <person name="Angadi U.B."/>
            <person name="Kumar N."/>
            <person name="Raza M."/>
            <person name="Shah T.M."/>
            <person name="Rai A."/>
            <person name="Jena J.K."/>
        </authorList>
    </citation>
    <scope>NUCLEOTIDE SEQUENCE [LARGE SCALE GENOMIC DNA]</scope>
    <source>
        <strain evidence="4">DASCIFA01</strain>
        <tissue evidence="4">Testis</tissue>
    </source>
</reference>
<feature type="domain" description="VWFA" evidence="2">
    <location>
        <begin position="536"/>
        <end position="628"/>
    </location>
</feature>
<dbReference type="PANTHER" id="PTHR24020:SF15">
    <property type="entry name" value="COLLAGEN ALPHA-1(XIV) CHAIN"/>
    <property type="match status" value="1"/>
</dbReference>
<dbReference type="EMBL" id="QBIY01013414">
    <property type="protein sequence ID" value="RXN05227.1"/>
    <property type="molecule type" value="Genomic_DNA"/>
</dbReference>
<keyword evidence="1" id="KW-0472">Membrane</keyword>
<keyword evidence="1" id="KW-1133">Transmembrane helix</keyword>
<dbReference type="PROSITE" id="PS50234">
    <property type="entry name" value="VWFA"/>
    <property type="match status" value="4"/>
</dbReference>
<keyword evidence="5" id="KW-1185">Reference proteome</keyword>
<feature type="domain" description="VWFA" evidence="2">
    <location>
        <begin position="686"/>
        <end position="778"/>
    </location>
</feature>
<feature type="domain" description="LRAT" evidence="3">
    <location>
        <begin position="1"/>
        <end position="88"/>
    </location>
</feature>
<dbReference type="InterPro" id="IPR036465">
    <property type="entry name" value="vWFA_dom_sf"/>
</dbReference>
<dbReference type="InterPro" id="IPR002035">
    <property type="entry name" value="VWF_A"/>
</dbReference>
<dbReference type="Gene3D" id="3.40.50.410">
    <property type="entry name" value="von Willebrand factor, type A domain"/>
    <property type="match status" value="7"/>
</dbReference>
<evidence type="ECO:0000256" key="1">
    <source>
        <dbReference type="SAM" id="Phobius"/>
    </source>
</evidence>
<evidence type="ECO:0000313" key="5">
    <source>
        <dbReference type="Proteomes" id="UP000290572"/>
    </source>
</evidence>
<name>A0A498LHN0_LABRO</name>
<dbReference type="Proteomes" id="UP000290572">
    <property type="component" value="Unassembled WGS sequence"/>
</dbReference>
<dbReference type="AlphaFoldDB" id="A0A498LHN0"/>
<proteinExistence type="predicted"/>
<feature type="domain" description="VWFA" evidence="2">
    <location>
        <begin position="387"/>
        <end position="479"/>
    </location>
</feature>
<feature type="transmembrane region" description="Helical" evidence="1">
    <location>
        <begin position="520"/>
        <end position="543"/>
    </location>
</feature>
<evidence type="ECO:0000313" key="4">
    <source>
        <dbReference type="EMBL" id="RXN05227.1"/>
    </source>
</evidence>
<dbReference type="PANTHER" id="PTHR24020">
    <property type="entry name" value="COLLAGEN ALPHA"/>
    <property type="match status" value="1"/>
</dbReference>
<dbReference type="SMART" id="SM00327">
    <property type="entry name" value="VWA"/>
    <property type="match status" value="3"/>
</dbReference>
<accession>A0A498LHN0</accession>
<dbReference type="PRINTS" id="PR00453">
    <property type="entry name" value="VWFADOMAIN"/>
</dbReference>
<dbReference type="Gene3D" id="3.90.1720.10">
    <property type="entry name" value="endopeptidase domain like (from Nostoc punctiforme)"/>
    <property type="match status" value="1"/>
</dbReference>
<dbReference type="InterPro" id="IPR007053">
    <property type="entry name" value="LRAT_dom"/>
</dbReference>
<gene>
    <name evidence="4" type="ORF">ROHU_033574</name>
</gene>
<feature type="domain" description="VWFA" evidence="2">
    <location>
        <begin position="140"/>
        <end position="374"/>
    </location>
</feature>
<dbReference type="Pfam" id="PF00092">
    <property type="entry name" value="VWA"/>
    <property type="match status" value="5"/>
</dbReference>
<dbReference type="SUPFAM" id="SSF53300">
    <property type="entry name" value="vWA-like"/>
    <property type="match status" value="5"/>
</dbReference>
<dbReference type="PROSITE" id="PS51934">
    <property type="entry name" value="LRAT"/>
    <property type="match status" value="1"/>
</dbReference>
<dbReference type="GO" id="GO:0005581">
    <property type="term" value="C:collagen trimer"/>
    <property type="evidence" value="ECO:0007669"/>
    <property type="project" value="UniProtKB-KW"/>
</dbReference>
<keyword evidence="4" id="KW-0176">Collagen</keyword>
<sequence length="818" mass="90596">MGAGDGDVIHVVPPSEYANAGVSSVKSVLHKKATVKKEKLEDVVGNNEYRINNLLDKQHQPRPIPDIIQNAESYVGKTLPYAERMRVRALLILILTSVLITHAQVFLNLKVDLCTCNQEGFPSLHFGISTNVFSCETPADIVILVDGSESVGLENFETVKNFLESFVGSFTVGSNQTRIGVKDASVKELRAIASPPEETHVYYERDFKFMLDIVVTLTGSICEYISELSVNIHTCETPAVADIMILVDGSWSIGRLNFKTVRIFLGLFVRAFAVGSEQTRIGLALKSILENSFKAESGSRSDVPKIVILITDGESQDDVLLPAQRLRDAGIELFAIGVKDADVNELRAIASPPEETHVYNVDDFSFMLDIMEKLTRSVCERISELNGLALTYILENTFKAESGSRSDVPKIAILITDVKSQDDVLSPAQRLRDAGIELFAIGVKNADEKELRAIASPPEETHVYKVSDFRFMLDIMEKLTRSVCERISELNGHGQEILCYSSSESLRGAESTTERMRVRALLILILTSVLITHAQGLALMYILENSFKAESGSRSDVPKIVILIMDGESIDNVLLPAQRLRDAGIELFAIGVKDADVNELRAIASPPEETHVYYERDFKFMLDIVVTLTGSICEYISELSVNIHTCETPAVADIVILADGSRTERMRVRALLILILTSVLITHAQGLALTYILKNSFKAESGSRSDFPKIVILITDVKSQDDVLLPAQRLRDAGIELFAFGVKDADENELRAIASPPEETHVYKVSDFRFMLDIMEKLTRSVCEHISELNDTRSDAPSDLMTSEVTARRFCVTRPVNL</sequence>
<organism evidence="4 5">
    <name type="scientific">Labeo rohita</name>
    <name type="common">Indian major carp</name>
    <name type="synonym">Cyprinus rohita</name>
    <dbReference type="NCBI Taxonomy" id="84645"/>
    <lineage>
        <taxon>Eukaryota</taxon>
        <taxon>Metazoa</taxon>
        <taxon>Chordata</taxon>
        <taxon>Craniata</taxon>
        <taxon>Vertebrata</taxon>
        <taxon>Euteleostomi</taxon>
        <taxon>Actinopterygii</taxon>
        <taxon>Neopterygii</taxon>
        <taxon>Teleostei</taxon>
        <taxon>Ostariophysi</taxon>
        <taxon>Cypriniformes</taxon>
        <taxon>Cyprinidae</taxon>
        <taxon>Labeoninae</taxon>
        <taxon>Labeonini</taxon>
        <taxon>Labeo</taxon>
    </lineage>
</organism>
<comment type="caution">
    <text evidence="4">The sequence shown here is derived from an EMBL/GenBank/DDBJ whole genome shotgun (WGS) entry which is preliminary data.</text>
</comment>